<dbReference type="GO" id="GO:0008726">
    <property type="term" value="F:alkanesulfonate monooxygenase activity"/>
    <property type="evidence" value="ECO:0007669"/>
    <property type="project" value="TreeGrafter"/>
</dbReference>
<keyword evidence="3" id="KW-0560">Oxidoreductase</keyword>
<evidence type="ECO:0000313" key="7">
    <source>
        <dbReference type="Proteomes" id="UP000246722"/>
    </source>
</evidence>
<dbReference type="InterPro" id="IPR050172">
    <property type="entry name" value="SsuD_RutA_monooxygenase"/>
</dbReference>
<keyword evidence="7" id="KW-1185">Reference proteome</keyword>
<keyword evidence="2" id="KW-0288">FMN</keyword>
<accession>A0A318A326</accession>
<organism evidence="6 7">
    <name type="scientific">Cryobacterium arcticum</name>
    <dbReference type="NCBI Taxonomy" id="670052"/>
    <lineage>
        <taxon>Bacteria</taxon>
        <taxon>Bacillati</taxon>
        <taxon>Actinomycetota</taxon>
        <taxon>Actinomycetes</taxon>
        <taxon>Micrococcales</taxon>
        <taxon>Microbacteriaceae</taxon>
        <taxon>Cryobacterium</taxon>
    </lineage>
</organism>
<dbReference type="OrthoDB" id="9814695at2"/>
<dbReference type="GO" id="GO:0046306">
    <property type="term" value="P:alkanesulfonate catabolic process"/>
    <property type="evidence" value="ECO:0007669"/>
    <property type="project" value="TreeGrafter"/>
</dbReference>
<keyword evidence="1" id="KW-0285">Flavoprotein</keyword>
<dbReference type="Gene3D" id="3.20.20.30">
    <property type="entry name" value="Luciferase-like domain"/>
    <property type="match status" value="1"/>
</dbReference>
<dbReference type="Pfam" id="PF00296">
    <property type="entry name" value="Bac_luciferase"/>
    <property type="match status" value="1"/>
</dbReference>
<dbReference type="Proteomes" id="UP000246722">
    <property type="component" value="Unassembled WGS sequence"/>
</dbReference>
<protein>
    <submittedName>
        <fullName evidence="6">Pyrimidine utilization protein A</fullName>
    </submittedName>
</protein>
<dbReference type="InterPro" id="IPR036661">
    <property type="entry name" value="Luciferase-like_sf"/>
</dbReference>
<dbReference type="InterPro" id="IPR011251">
    <property type="entry name" value="Luciferase-like_dom"/>
</dbReference>
<evidence type="ECO:0000256" key="4">
    <source>
        <dbReference type="ARBA" id="ARBA00023033"/>
    </source>
</evidence>
<comment type="caution">
    <text evidence="6">The sequence shown here is derived from an EMBL/GenBank/DDBJ whole genome shotgun (WGS) entry which is preliminary data.</text>
</comment>
<evidence type="ECO:0000256" key="1">
    <source>
        <dbReference type="ARBA" id="ARBA00022630"/>
    </source>
</evidence>
<dbReference type="AlphaFoldDB" id="A0A318A326"/>
<evidence type="ECO:0000256" key="2">
    <source>
        <dbReference type="ARBA" id="ARBA00022643"/>
    </source>
</evidence>
<name>A0A318A326_9MICO</name>
<evidence type="ECO:0000256" key="3">
    <source>
        <dbReference type="ARBA" id="ARBA00023002"/>
    </source>
</evidence>
<dbReference type="RefSeq" id="WP_110124990.1">
    <property type="nucleotide sequence ID" value="NZ_QHLY01000003.1"/>
</dbReference>
<sequence>MRYGVFLPTSSNGYVASTALPDRDPTFTENLRLTRLAESFGLDFVLAMVKFRGPSTESHYWEGSLEAFTTAAGLLAATERIQVVASVGILSLNPAMTARMAVTANSIGPGRFAVNVVSGWNSLEYSQMGAWPGDDYFGYRYEYAREYIEILRELWSEGVSSYQGTYFSLDNASGLPRPAEHIPILCAGASDKGRDFTARYGDQNLTAGAGARDSGPDIVRRARAYGRVVTTNVLVMLIIADTDAEAWDRVHHLNAHTDVAALAGRREQSAKDTMNEGTAAANAAQVQAIDKDRALVGSAATVARLLAELGEVEGIESLSLQFDDFDDGLLRFGRDVLPLLRSATE</sequence>
<feature type="domain" description="Luciferase-like" evidence="5">
    <location>
        <begin position="1"/>
        <end position="309"/>
    </location>
</feature>
<dbReference type="PANTHER" id="PTHR42847">
    <property type="entry name" value="ALKANESULFONATE MONOOXYGENASE"/>
    <property type="match status" value="1"/>
</dbReference>
<proteinExistence type="predicted"/>
<evidence type="ECO:0000313" key="6">
    <source>
        <dbReference type="EMBL" id="PXA73314.1"/>
    </source>
</evidence>
<dbReference type="PANTHER" id="PTHR42847:SF4">
    <property type="entry name" value="ALKANESULFONATE MONOOXYGENASE-RELATED"/>
    <property type="match status" value="1"/>
</dbReference>
<keyword evidence="4" id="KW-0503">Monooxygenase</keyword>
<evidence type="ECO:0000259" key="5">
    <source>
        <dbReference type="Pfam" id="PF00296"/>
    </source>
</evidence>
<dbReference type="EMBL" id="QHLY01000003">
    <property type="protein sequence ID" value="PXA73314.1"/>
    <property type="molecule type" value="Genomic_DNA"/>
</dbReference>
<reference evidence="6 7" key="1">
    <citation type="submission" date="2018-05" db="EMBL/GenBank/DDBJ databases">
        <title>Genetic diversity of glacier-inhabiting Cryobacterium bacteria in China and description of Cryobacterium mengkeensis sp. nov. and Arthrobacter glacialis sp. nov.</title>
        <authorList>
            <person name="Liu Q."/>
            <person name="Xin Y.-H."/>
        </authorList>
    </citation>
    <scope>NUCLEOTIDE SEQUENCE [LARGE SCALE GENOMIC DNA]</scope>
    <source>
        <strain evidence="6 7">SK-1</strain>
    </source>
</reference>
<gene>
    <name evidence="6" type="ORF">CTB96_00770</name>
</gene>
<dbReference type="SUPFAM" id="SSF51679">
    <property type="entry name" value="Bacterial luciferase-like"/>
    <property type="match status" value="1"/>
</dbReference>